<dbReference type="EMBL" id="CATOUU010000865">
    <property type="protein sequence ID" value="CAI9955586.1"/>
    <property type="molecule type" value="Genomic_DNA"/>
</dbReference>
<protein>
    <submittedName>
        <fullName evidence="2">Uncharacterized protein</fullName>
    </submittedName>
</protein>
<name>A0AA86UL10_9EUKA</name>
<dbReference type="AlphaFoldDB" id="A0AA86UL10"/>
<evidence type="ECO:0000313" key="3">
    <source>
        <dbReference type="EMBL" id="CAL5979271.1"/>
    </source>
</evidence>
<keyword evidence="4" id="KW-1185">Reference proteome</keyword>
<evidence type="ECO:0000313" key="2">
    <source>
        <dbReference type="EMBL" id="CAI9955586.1"/>
    </source>
</evidence>
<accession>A0AA86UL10</accession>
<evidence type="ECO:0000313" key="4">
    <source>
        <dbReference type="Proteomes" id="UP001642409"/>
    </source>
</evidence>
<feature type="signal peptide" evidence="1">
    <location>
        <begin position="1"/>
        <end position="18"/>
    </location>
</feature>
<keyword evidence="1" id="KW-0732">Signal</keyword>
<reference evidence="3 4" key="2">
    <citation type="submission" date="2024-07" db="EMBL/GenBank/DDBJ databases">
        <authorList>
            <person name="Akdeniz Z."/>
        </authorList>
    </citation>
    <scope>NUCLEOTIDE SEQUENCE [LARGE SCALE GENOMIC DNA]</scope>
</reference>
<gene>
    <name evidence="2" type="ORF">HINF_LOCUS43231</name>
    <name evidence="3" type="ORF">HINF_LOCUS5418</name>
</gene>
<proteinExistence type="predicted"/>
<reference evidence="2" key="1">
    <citation type="submission" date="2023-06" db="EMBL/GenBank/DDBJ databases">
        <authorList>
            <person name="Kurt Z."/>
        </authorList>
    </citation>
    <scope>NUCLEOTIDE SEQUENCE</scope>
</reference>
<feature type="chain" id="PRO_5041641626" evidence="1">
    <location>
        <begin position="19"/>
        <end position="856"/>
    </location>
</feature>
<dbReference type="Proteomes" id="UP001642409">
    <property type="component" value="Unassembled WGS sequence"/>
</dbReference>
<comment type="caution">
    <text evidence="2">The sequence shown here is derived from an EMBL/GenBank/DDBJ whole genome shotgun (WGS) entry which is preliminary data.</text>
</comment>
<evidence type="ECO:0000256" key="1">
    <source>
        <dbReference type="SAM" id="SignalP"/>
    </source>
</evidence>
<organism evidence="2">
    <name type="scientific">Hexamita inflata</name>
    <dbReference type="NCBI Taxonomy" id="28002"/>
    <lineage>
        <taxon>Eukaryota</taxon>
        <taxon>Metamonada</taxon>
        <taxon>Diplomonadida</taxon>
        <taxon>Hexamitidae</taxon>
        <taxon>Hexamitinae</taxon>
        <taxon>Hexamita</taxon>
    </lineage>
</organism>
<dbReference type="EMBL" id="CAXDID020000010">
    <property type="protein sequence ID" value="CAL5979271.1"/>
    <property type="molecule type" value="Genomic_DNA"/>
</dbReference>
<sequence length="856" mass="98121">MLTLIKQVILLRCFLSNTTVMLDVQTRDAVFKAWPRTDATRETELCGKLKGDMFKLSIQTGAYEYVLNTLQSYDPAEYIEIRLPCTEVVLGVPGTCATAFKAKSAIYTMDFQEAKQNVTEAASNLRKLDFDRKACFQNARLDVGQQFQVTPMIKSDIFKFVAGTTNCKYPLDSAGTITGNNPADKKSMLKFFGYPNFTLVSPAEFDRRFGVKLYVFEWGNQQSPIEYISVLKYCQSILIHFHTSSKLMLELTEERKNLDRIHRIITSEIAKNRKKEPNSRQYSTIFKDYCLYLLLNSFSGAKITFKLWGLPAISTILDYKAKYLKELKYNENFMGNDIPSVEQIQGNLTLIYERQKLHSQCYAKVTVTTDALYFIERVEITKKNAYGTLSLKGVLTQSEVNEDEAVKAQAQRAGFLFLLNFVDTKTKPQLLYMHYAKCGSASDDTLQILANIKEAISNTKLKYVASCSDADPKYVSKMVKPQALSVIKKFFGDKKRPGRHCIYNLINMFEPKALIDRYHILKRIRAYMLNSWLVFELKEDNDVEMRNVFDIIRLFNDVPGLNWEEDVINEDPVLKLNDYLPIRMLNPAQGYELLDSGYLHQAVLVLMLAPLFIGLGSSVKNTKSNQDLQIVHQAALIHLSVYSFYVCMLLYKEYETNQVRARNVGFKNGKDIELKAVLSMELLEQIIVYCAFVFEQTAANQYTDINSLSTFGNEKMNGKLRHQSFNDNSAIKAEAVLQKFHLIELLAQKHGIDTFSRRTQYQHIINIDGQVIISQEDQDKAFDLAQRTVNAVLNSKAHASEEQELTNDLMEFMEMLDLHTFIPVPLYRESSRYVKSLTKKNGNRQGKLARMVDKKK</sequence>